<proteinExistence type="predicted"/>
<name>A0A2M6WQY0_9BACT</name>
<accession>A0A2M6WQY0</accession>
<sequence length="125" mass="14675">MKFFTKQPKKDLPPKKEVNKILPKIEVRIFLYGFKGSAVDVENNFRNFFQKNKATIQVRHFLINFPDTRVTDLSPEKQDLSFIAVKSDNKKILLTLNKMFSIDEHLKKYFINYQLLVNFSTSGSL</sequence>
<dbReference type="AlphaFoldDB" id="A0A2M6WQY0"/>
<protein>
    <submittedName>
        <fullName evidence="1">Uncharacterized protein</fullName>
    </submittedName>
</protein>
<organism evidence="1 2">
    <name type="scientific">Candidatus Falkowbacteria bacterium CG10_big_fil_rev_8_21_14_0_10_39_9</name>
    <dbReference type="NCBI Taxonomy" id="1974566"/>
    <lineage>
        <taxon>Bacteria</taxon>
        <taxon>Candidatus Falkowiibacteriota</taxon>
    </lineage>
</organism>
<dbReference type="EMBL" id="PFAQ01000017">
    <property type="protein sequence ID" value="PIT95136.1"/>
    <property type="molecule type" value="Genomic_DNA"/>
</dbReference>
<evidence type="ECO:0000313" key="1">
    <source>
        <dbReference type="EMBL" id="PIT95136.1"/>
    </source>
</evidence>
<dbReference type="Proteomes" id="UP000228900">
    <property type="component" value="Unassembled WGS sequence"/>
</dbReference>
<evidence type="ECO:0000313" key="2">
    <source>
        <dbReference type="Proteomes" id="UP000228900"/>
    </source>
</evidence>
<comment type="caution">
    <text evidence="1">The sequence shown here is derived from an EMBL/GenBank/DDBJ whole genome shotgun (WGS) entry which is preliminary data.</text>
</comment>
<reference evidence="2" key="1">
    <citation type="submission" date="2017-09" db="EMBL/GenBank/DDBJ databases">
        <title>Depth-based differentiation of microbial function through sediment-hosted aquifers and enrichment of novel symbionts in the deep terrestrial subsurface.</title>
        <authorList>
            <person name="Probst A.J."/>
            <person name="Ladd B."/>
            <person name="Jarett J.K."/>
            <person name="Geller-Mcgrath D.E."/>
            <person name="Sieber C.M.K."/>
            <person name="Emerson J.B."/>
            <person name="Anantharaman K."/>
            <person name="Thomas B.C."/>
            <person name="Malmstrom R."/>
            <person name="Stieglmeier M."/>
            <person name="Klingl A."/>
            <person name="Woyke T."/>
            <person name="Ryan C.M."/>
            <person name="Banfield J.F."/>
        </authorList>
    </citation>
    <scope>NUCLEOTIDE SEQUENCE [LARGE SCALE GENOMIC DNA]</scope>
</reference>
<gene>
    <name evidence="1" type="ORF">COT98_00900</name>
</gene>